<evidence type="ECO:0000313" key="4">
    <source>
        <dbReference type="Proteomes" id="UP001501563"/>
    </source>
</evidence>
<name>A0ABP7JLA5_9ACTN</name>
<gene>
    <name evidence="3" type="ORF">GCM10022207_04620</name>
</gene>
<keyword evidence="2" id="KW-0732">Signal</keyword>
<evidence type="ECO:0000256" key="2">
    <source>
        <dbReference type="SAM" id="SignalP"/>
    </source>
</evidence>
<sequence length="129" mass="13277">MGRGTAVRFTPAILSAVLLALYLLAPSASPASAHKPRATAAATPEAVMSKRADEAVTRGGLGHSPGPTGPLRTRDRHRASADAVPEPPAPTRQAGDITDGRPPTAHRTAPGISRPSTAHSPAALQVFRR</sequence>
<dbReference type="EMBL" id="BAAAZA010000001">
    <property type="protein sequence ID" value="GAA3846764.1"/>
    <property type="molecule type" value="Genomic_DNA"/>
</dbReference>
<protein>
    <recommendedName>
        <fullName evidence="5">Secreted protein</fullName>
    </recommendedName>
</protein>
<comment type="caution">
    <text evidence="3">The sequence shown here is derived from an EMBL/GenBank/DDBJ whole genome shotgun (WGS) entry which is preliminary data.</text>
</comment>
<dbReference type="RefSeq" id="WP_331264726.1">
    <property type="nucleotide sequence ID" value="NZ_BAAAZA010000001.1"/>
</dbReference>
<keyword evidence="4" id="KW-1185">Reference proteome</keyword>
<reference evidence="4" key="1">
    <citation type="journal article" date="2019" name="Int. J. Syst. Evol. Microbiol.">
        <title>The Global Catalogue of Microorganisms (GCM) 10K type strain sequencing project: providing services to taxonomists for standard genome sequencing and annotation.</title>
        <authorList>
            <consortium name="The Broad Institute Genomics Platform"/>
            <consortium name="The Broad Institute Genome Sequencing Center for Infectious Disease"/>
            <person name="Wu L."/>
            <person name="Ma J."/>
        </authorList>
    </citation>
    <scope>NUCLEOTIDE SEQUENCE [LARGE SCALE GENOMIC DNA]</scope>
    <source>
        <strain evidence="4">JCM 16578</strain>
    </source>
</reference>
<evidence type="ECO:0008006" key="5">
    <source>
        <dbReference type="Google" id="ProtNLM"/>
    </source>
</evidence>
<accession>A0ABP7JLA5</accession>
<evidence type="ECO:0000313" key="3">
    <source>
        <dbReference type="EMBL" id="GAA3846764.1"/>
    </source>
</evidence>
<proteinExistence type="predicted"/>
<dbReference type="Proteomes" id="UP001501563">
    <property type="component" value="Unassembled WGS sequence"/>
</dbReference>
<organism evidence="3 4">
    <name type="scientific">Streptomyces lannensis</name>
    <dbReference type="NCBI Taxonomy" id="766498"/>
    <lineage>
        <taxon>Bacteria</taxon>
        <taxon>Bacillati</taxon>
        <taxon>Actinomycetota</taxon>
        <taxon>Actinomycetes</taxon>
        <taxon>Kitasatosporales</taxon>
        <taxon>Streptomycetaceae</taxon>
        <taxon>Streptomyces</taxon>
    </lineage>
</organism>
<evidence type="ECO:0000256" key="1">
    <source>
        <dbReference type="SAM" id="MobiDB-lite"/>
    </source>
</evidence>
<feature type="region of interest" description="Disordered" evidence="1">
    <location>
        <begin position="28"/>
        <end position="129"/>
    </location>
</feature>
<feature type="signal peptide" evidence="2">
    <location>
        <begin position="1"/>
        <end position="33"/>
    </location>
</feature>
<feature type="chain" id="PRO_5047203534" description="Secreted protein" evidence="2">
    <location>
        <begin position="34"/>
        <end position="129"/>
    </location>
</feature>